<feature type="domain" description="SCP2" evidence="1">
    <location>
        <begin position="18"/>
        <end position="116"/>
    </location>
</feature>
<gene>
    <name evidence="2" type="ORF">PT974_11276</name>
</gene>
<evidence type="ECO:0000259" key="1">
    <source>
        <dbReference type="Pfam" id="PF02036"/>
    </source>
</evidence>
<dbReference type="InterPro" id="IPR036527">
    <property type="entry name" value="SCP2_sterol-bd_dom_sf"/>
</dbReference>
<proteinExistence type="predicted"/>
<dbReference type="SUPFAM" id="SSF55718">
    <property type="entry name" value="SCP-like"/>
    <property type="match status" value="1"/>
</dbReference>
<dbReference type="InterPro" id="IPR003033">
    <property type="entry name" value="SCP2_sterol-bd_dom"/>
</dbReference>
<dbReference type="Pfam" id="PF02036">
    <property type="entry name" value="SCP2"/>
    <property type="match status" value="1"/>
</dbReference>
<dbReference type="Proteomes" id="UP001338125">
    <property type="component" value="Unassembled WGS sequence"/>
</dbReference>
<evidence type="ECO:0000313" key="3">
    <source>
        <dbReference type="Proteomes" id="UP001338125"/>
    </source>
</evidence>
<sequence length="124" mass="13447">MSVKNDSFPASAAFDLLNNSLQDESNKKAALGAKSIFVFTLKNTDGKEESWTLDLKTKAAVTTGAHKKPTATLILSDEDFGKLAAGQANAQKLYMGNKMKIKGNLMSTMKLEPILKKAQDKPKL</sequence>
<dbReference type="Gene3D" id="3.30.1050.10">
    <property type="entry name" value="SCP2 sterol-binding domain"/>
    <property type="match status" value="1"/>
</dbReference>
<evidence type="ECO:0000313" key="2">
    <source>
        <dbReference type="EMBL" id="KAK5987158.1"/>
    </source>
</evidence>
<name>A0ABR0S4R8_9HYPO</name>
<dbReference type="PANTHER" id="PTHR10094">
    <property type="entry name" value="STEROL CARRIER PROTEIN 2 SCP-2 FAMILY PROTEIN"/>
    <property type="match status" value="1"/>
</dbReference>
<accession>A0ABR0S4R8</accession>
<reference evidence="2 3" key="1">
    <citation type="submission" date="2024-01" db="EMBL/GenBank/DDBJ databases">
        <title>Complete genome of Cladobotryum mycophilum ATHUM6906.</title>
        <authorList>
            <person name="Christinaki A.C."/>
            <person name="Myridakis A.I."/>
            <person name="Kouvelis V.N."/>
        </authorList>
    </citation>
    <scope>NUCLEOTIDE SEQUENCE [LARGE SCALE GENOMIC DNA]</scope>
    <source>
        <strain evidence="2 3">ATHUM6906</strain>
    </source>
</reference>
<comment type="caution">
    <text evidence="2">The sequence shown here is derived from an EMBL/GenBank/DDBJ whole genome shotgun (WGS) entry which is preliminary data.</text>
</comment>
<keyword evidence="3" id="KW-1185">Reference proteome</keyword>
<organism evidence="2 3">
    <name type="scientific">Cladobotryum mycophilum</name>
    <dbReference type="NCBI Taxonomy" id="491253"/>
    <lineage>
        <taxon>Eukaryota</taxon>
        <taxon>Fungi</taxon>
        <taxon>Dikarya</taxon>
        <taxon>Ascomycota</taxon>
        <taxon>Pezizomycotina</taxon>
        <taxon>Sordariomycetes</taxon>
        <taxon>Hypocreomycetidae</taxon>
        <taxon>Hypocreales</taxon>
        <taxon>Hypocreaceae</taxon>
        <taxon>Cladobotryum</taxon>
    </lineage>
</organism>
<protein>
    <submittedName>
        <fullName evidence="2">Oleate-induced peroxisomal protein POX18</fullName>
    </submittedName>
</protein>
<dbReference type="EMBL" id="JAVFKD010000016">
    <property type="protein sequence ID" value="KAK5987158.1"/>
    <property type="molecule type" value="Genomic_DNA"/>
</dbReference>
<dbReference type="PANTHER" id="PTHR10094:SF25">
    <property type="entry name" value="SCP2 STEROL-BINDING DOMAIN-CONTAINING PROTEIN 1"/>
    <property type="match status" value="1"/>
</dbReference>